<sequence>VGSIIEPQVSQKEGEEENVEVRWLEDGTSSQLHPSELRGGLLVFSSATDLEEARLLRSSEDVKRRQATNPKQRERLAAAREVLAQQRAAAREAAGGKRKRGPDRRNYVRQTHPAVPEDGHVPEETVGKPSKAAKLICRHFFSAVGCSRGEKCRFSHIADSNGCDS</sequence>
<keyword evidence="8" id="KW-1185">Reference proteome</keyword>
<reference evidence="7" key="1">
    <citation type="submission" date="2021-02" db="EMBL/GenBank/DDBJ databases">
        <authorList>
            <person name="Dougan E. K."/>
            <person name="Rhodes N."/>
            <person name="Thang M."/>
            <person name="Chan C."/>
        </authorList>
    </citation>
    <scope>NUCLEOTIDE SEQUENCE</scope>
</reference>
<dbReference type="Pfam" id="PF18044">
    <property type="entry name" value="zf-CCCH_4"/>
    <property type="match status" value="1"/>
</dbReference>
<comment type="caution">
    <text evidence="7">The sequence shown here is derived from an EMBL/GenBank/DDBJ whole genome shotgun (WGS) entry which is preliminary data.</text>
</comment>
<organism evidence="7 8">
    <name type="scientific">Polarella glacialis</name>
    <name type="common">Dinoflagellate</name>
    <dbReference type="NCBI Taxonomy" id="89957"/>
    <lineage>
        <taxon>Eukaryota</taxon>
        <taxon>Sar</taxon>
        <taxon>Alveolata</taxon>
        <taxon>Dinophyceae</taxon>
        <taxon>Suessiales</taxon>
        <taxon>Suessiaceae</taxon>
        <taxon>Polarella</taxon>
    </lineage>
</organism>
<dbReference type="PROSITE" id="PS50103">
    <property type="entry name" value="ZF_C3H1"/>
    <property type="match status" value="1"/>
</dbReference>
<evidence type="ECO:0000256" key="5">
    <source>
        <dbReference type="SAM" id="MobiDB-lite"/>
    </source>
</evidence>
<dbReference type="EMBL" id="CAJNNV010000261">
    <property type="protein sequence ID" value="CAE8581983.1"/>
    <property type="molecule type" value="Genomic_DNA"/>
</dbReference>
<evidence type="ECO:0000313" key="7">
    <source>
        <dbReference type="EMBL" id="CAE8581983.1"/>
    </source>
</evidence>
<evidence type="ECO:0000259" key="6">
    <source>
        <dbReference type="PROSITE" id="PS50103"/>
    </source>
</evidence>
<evidence type="ECO:0000256" key="3">
    <source>
        <dbReference type="ARBA" id="ARBA00022833"/>
    </source>
</evidence>
<evidence type="ECO:0000256" key="4">
    <source>
        <dbReference type="PROSITE-ProRule" id="PRU00723"/>
    </source>
</evidence>
<feature type="domain" description="C3H1-type" evidence="6">
    <location>
        <begin position="131"/>
        <end position="159"/>
    </location>
</feature>
<feature type="non-terminal residue" evidence="7">
    <location>
        <position position="1"/>
    </location>
</feature>
<name>A0A813D8L6_POLGL</name>
<dbReference type="Proteomes" id="UP000654075">
    <property type="component" value="Unassembled WGS sequence"/>
</dbReference>
<dbReference type="InterPro" id="IPR036855">
    <property type="entry name" value="Znf_CCCH_sf"/>
</dbReference>
<dbReference type="InterPro" id="IPR041367">
    <property type="entry name" value="Znf-CCCH_4"/>
</dbReference>
<gene>
    <name evidence="7" type="ORF">PGLA1383_LOCUS991</name>
</gene>
<feature type="compositionally biased region" description="Basic and acidic residues" evidence="5">
    <location>
        <begin position="115"/>
        <end position="126"/>
    </location>
</feature>
<proteinExistence type="predicted"/>
<evidence type="ECO:0000256" key="2">
    <source>
        <dbReference type="ARBA" id="ARBA00022771"/>
    </source>
</evidence>
<dbReference type="InterPro" id="IPR000571">
    <property type="entry name" value="Znf_CCCH"/>
</dbReference>
<evidence type="ECO:0000313" key="8">
    <source>
        <dbReference type="Proteomes" id="UP000654075"/>
    </source>
</evidence>
<feature type="zinc finger region" description="C3H1-type" evidence="4">
    <location>
        <begin position="131"/>
        <end position="159"/>
    </location>
</feature>
<keyword evidence="3 4" id="KW-0862">Zinc</keyword>
<keyword evidence="1 4" id="KW-0479">Metal-binding</keyword>
<dbReference type="SUPFAM" id="SSF90229">
    <property type="entry name" value="CCCH zinc finger"/>
    <property type="match status" value="1"/>
</dbReference>
<protein>
    <recommendedName>
        <fullName evidence="6">C3H1-type domain-containing protein</fullName>
    </recommendedName>
</protein>
<dbReference type="GO" id="GO:0008270">
    <property type="term" value="F:zinc ion binding"/>
    <property type="evidence" value="ECO:0007669"/>
    <property type="project" value="UniProtKB-KW"/>
</dbReference>
<accession>A0A813D8L6</accession>
<feature type="region of interest" description="Disordered" evidence="5">
    <location>
        <begin position="86"/>
        <end position="126"/>
    </location>
</feature>
<evidence type="ECO:0000256" key="1">
    <source>
        <dbReference type="ARBA" id="ARBA00022723"/>
    </source>
</evidence>
<dbReference type="AlphaFoldDB" id="A0A813D8L6"/>
<keyword evidence="2 4" id="KW-0863">Zinc-finger</keyword>